<name>A0A151AGX2_9EURY</name>
<evidence type="ECO:0000313" key="3">
    <source>
        <dbReference type="Proteomes" id="UP000075321"/>
    </source>
</evidence>
<accession>A0A151AGX2</accession>
<organism evidence="2 3">
    <name type="scientific">Halalkalicoccus paucihalophilus</name>
    <dbReference type="NCBI Taxonomy" id="1008153"/>
    <lineage>
        <taxon>Archaea</taxon>
        <taxon>Methanobacteriati</taxon>
        <taxon>Methanobacteriota</taxon>
        <taxon>Stenosarchaea group</taxon>
        <taxon>Halobacteria</taxon>
        <taxon>Halobacteriales</taxon>
        <taxon>Halococcaceae</taxon>
        <taxon>Halalkalicoccus</taxon>
    </lineage>
</organism>
<protein>
    <submittedName>
        <fullName evidence="2">Uncharacterized protein</fullName>
    </submittedName>
</protein>
<dbReference type="Proteomes" id="UP000075321">
    <property type="component" value="Unassembled WGS sequence"/>
</dbReference>
<dbReference type="AlphaFoldDB" id="A0A151AGX2"/>
<evidence type="ECO:0000313" key="2">
    <source>
        <dbReference type="EMBL" id="KYH26657.1"/>
    </source>
</evidence>
<dbReference type="EMBL" id="LTAZ01000004">
    <property type="protein sequence ID" value="KYH26657.1"/>
    <property type="molecule type" value="Genomic_DNA"/>
</dbReference>
<keyword evidence="3" id="KW-1185">Reference proteome</keyword>
<keyword evidence="1" id="KW-0812">Transmembrane</keyword>
<comment type="caution">
    <text evidence="2">The sequence shown here is derived from an EMBL/GenBank/DDBJ whole genome shotgun (WGS) entry which is preliminary data.</text>
</comment>
<gene>
    <name evidence="2" type="ORF">HAPAU_17570</name>
</gene>
<feature type="transmembrane region" description="Helical" evidence="1">
    <location>
        <begin position="40"/>
        <end position="62"/>
    </location>
</feature>
<keyword evidence="1" id="KW-1133">Transmembrane helix</keyword>
<keyword evidence="1" id="KW-0472">Membrane</keyword>
<sequence>MVGPMSDEERRAGYQRLYTGFVVLVGLSAGLMALSGGATLAQAALVTGVGLALGGALIWWLLWTA</sequence>
<dbReference type="PATRIC" id="fig|1008153.3.peg.1787"/>
<reference evidence="2 3" key="1">
    <citation type="submission" date="2016-02" db="EMBL/GenBank/DDBJ databases">
        <title>Genome sequence of Halalkalicoccus paucihalophilus DSM 24557.</title>
        <authorList>
            <person name="Poehlein A."/>
            <person name="Daniel R."/>
        </authorList>
    </citation>
    <scope>NUCLEOTIDE SEQUENCE [LARGE SCALE GENOMIC DNA]</scope>
    <source>
        <strain evidence="2 3">DSM 24557</strain>
    </source>
</reference>
<evidence type="ECO:0000256" key="1">
    <source>
        <dbReference type="SAM" id="Phobius"/>
    </source>
</evidence>
<feature type="transmembrane region" description="Helical" evidence="1">
    <location>
        <begin position="17"/>
        <end position="34"/>
    </location>
</feature>
<proteinExistence type="predicted"/>